<comment type="subcellular location">
    <subcellularLocation>
        <location evidence="1 9">Cell inner membrane</location>
        <topology evidence="1 9">Multi-pass membrane protein</topology>
    </subcellularLocation>
</comment>
<name>A0ABT7QDF0_9GAMM</name>
<dbReference type="SUPFAM" id="SSF82866">
    <property type="entry name" value="Multidrug efflux transporter AcrB transmembrane domain"/>
    <property type="match status" value="2"/>
</dbReference>
<gene>
    <name evidence="10" type="ORF">OB962_13390</name>
</gene>
<dbReference type="Gene3D" id="3.30.70.1440">
    <property type="entry name" value="Multidrug efflux transporter AcrB pore domain"/>
    <property type="match status" value="1"/>
</dbReference>
<keyword evidence="3 9" id="KW-0813">Transport</keyword>
<dbReference type="Gene3D" id="3.30.70.1320">
    <property type="entry name" value="Multidrug efflux transporter AcrB pore domain like"/>
    <property type="match status" value="1"/>
</dbReference>
<dbReference type="SUPFAM" id="SSF82693">
    <property type="entry name" value="Multidrug efflux transporter AcrB pore domain, PN1, PN2, PC1 and PC2 subdomains"/>
    <property type="match status" value="4"/>
</dbReference>
<accession>A0ABT7QDF0</accession>
<protein>
    <recommendedName>
        <fullName evidence="9">Efflux pump membrane transporter</fullName>
    </recommendedName>
</protein>
<evidence type="ECO:0000256" key="9">
    <source>
        <dbReference type="RuleBase" id="RU364070"/>
    </source>
</evidence>
<dbReference type="GeneID" id="92722662"/>
<feature type="transmembrane region" description="Helical" evidence="9">
    <location>
        <begin position="537"/>
        <end position="556"/>
    </location>
</feature>
<comment type="caution">
    <text evidence="10">The sequence shown here is derived from an EMBL/GenBank/DDBJ whole genome shotgun (WGS) entry which is preliminary data.</text>
</comment>
<evidence type="ECO:0000313" key="10">
    <source>
        <dbReference type="EMBL" id="MDM5131976.1"/>
    </source>
</evidence>
<keyword evidence="4" id="KW-1003">Cell membrane</keyword>
<dbReference type="Gene3D" id="3.30.70.1430">
    <property type="entry name" value="Multidrug efflux transporter AcrB pore domain"/>
    <property type="match status" value="2"/>
</dbReference>
<evidence type="ECO:0000256" key="6">
    <source>
        <dbReference type="ARBA" id="ARBA00022692"/>
    </source>
</evidence>
<dbReference type="Gene3D" id="1.20.1640.10">
    <property type="entry name" value="Multidrug efflux transporter AcrB transmembrane domain"/>
    <property type="match status" value="2"/>
</dbReference>
<feature type="transmembrane region" description="Helical" evidence="9">
    <location>
        <begin position="434"/>
        <end position="458"/>
    </location>
</feature>
<comment type="similarity">
    <text evidence="2 9">Belongs to the resistance-nodulation-cell division (RND) (TC 2.A.6) family.</text>
</comment>
<evidence type="ECO:0000256" key="8">
    <source>
        <dbReference type="ARBA" id="ARBA00023136"/>
    </source>
</evidence>
<keyword evidence="8 9" id="KW-0472">Membrane</keyword>
<keyword evidence="7 9" id="KW-1133">Transmembrane helix</keyword>
<dbReference type="Pfam" id="PF00873">
    <property type="entry name" value="ACR_tran"/>
    <property type="match status" value="1"/>
</dbReference>
<feature type="transmembrane region" description="Helical" evidence="9">
    <location>
        <begin position="1008"/>
        <end position="1030"/>
    </location>
</feature>
<evidence type="ECO:0000256" key="3">
    <source>
        <dbReference type="ARBA" id="ARBA00022448"/>
    </source>
</evidence>
<evidence type="ECO:0000313" key="11">
    <source>
        <dbReference type="Proteomes" id="UP001168109"/>
    </source>
</evidence>
<keyword evidence="5 9" id="KW-0997">Cell inner membrane</keyword>
<dbReference type="SUPFAM" id="SSF82714">
    <property type="entry name" value="Multidrug efflux transporter AcrB TolC docking domain, DN and DC subdomains"/>
    <property type="match status" value="2"/>
</dbReference>
<dbReference type="InterPro" id="IPR027463">
    <property type="entry name" value="AcrB_DN_DC_subdom"/>
</dbReference>
<dbReference type="InterPro" id="IPR001036">
    <property type="entry name" value="Acrflvin-R"/>
</dbReference>
<proteinExistence type="inferred from homology"/>
<feature type="transmembrane region" description="Helical" evidence="9">
    <location>
        <begin position="366"/>
        <end position="387"/>
    </location>
</feature>
<reference evidence="10" key="1">
    <citation type="submission" date="2024-05" db="EMBL/GenBank/DDBJ databases">
        <title>WGS of Aeromonas isolates.</title>
        <authorList>
            <person name="Lee H."/>
        </authorList>
    </citation>
    <scope>NUCLEOTIDE SEQUENCE</scope>
    <source>
        <strain evidence="10">LP308</strain>
    </source>
</reference>
<feature type="transmembrane region" description="Helical" evidence="9">
    <location>
        <begin position="923"/>
        <end position="946"/>
    </location>
</feature>
<evidence type="ECO:0000256" key="5">
    <source>
        <dbReference type="ARBA" id="ARBA00022519"/>
    </source>
</evidence>
<dbReference type="PANTHER" id="PTHR32063">
    <property type="match status" value="1"/>
</dbReference>
<evidence type="ECO:0000256" key="1">
    <source>
        <dbReference type="ARBA" id="ARBA00004429"/>
    </source>
</evidence>
<sequence length="1049" mass="113564">MARFFIDRPIFAWVIALVIMLAGSLAIIGLPIAQYPSIAPPAVGISASYPGASAKTVEDSVTQIIEQNMTGLDHLLYMSSQSDSSGNVSVTLTFQAGTDPDIAQVQVQNKLQQAMSLLPQEVQQQGIRVQKTSSSFLMVAAFISSDGSMNNDDLADYVVANIKEPLSRLDGVGDITLFGSQYSMRVWLDPNKLNRVQMTPIDVQTAIKAQNAQVAFGKLGGTPSVTDQQFTATIMGQTRLSSVAEFNNILLRVNQDGSKVRLQDVARVELAGENYDADALYNGQSTAAVAIKLATGANALDTAEKIRGKLDELSAYFPANMEIVYPYDTTPFVKISIEEVAQTLIEAIFLVFCVMYLFLQNFRATLIPTIAVPVVLLGTFGVMSAFGFSINTLTMFGLVLAIGLLVDDAIVVVENVERLMSEEDLSPLEATRKSMTQITGALVGIALVLSAVFVPMAFFGGSTGAIYRQFSLTIVSAMVLSVLVALILTPALCATLLKPIKHGEFGAQRGFFGWFNRAFDAGANRYQNGVRKVVKQGVRYGIIYAAMLAVLAILFMRMPTSFLPEEDQGVIMSMVQLPVGATKQRTEVVLADMRDYFLKNEKDNVEAVLTVAGFSFAGSGQNSGMAFIKLKDWKERDTPERSANAIIGRAMGYLFSIKEAQVFAFNLPPIPELGTATGFDFYLQDRGGLGHEKLMAARNQLLGMAAQDPNLVRVRPNGMEDTPQLDVKIDYEKALAQGLSISDINNTLAAAWGSSYVNDFVDRGRVKKVYLQADAPFRMNPEDLKLWYVRNSAGQMVPFSAFASTEWSFGSPRLERYNGVSAMEIVGEAAPGKSTGDAMAAIEQMVKQLPEGIGIEWTGLSLQERQAGSQAPALYAISLLVVFLCLAALYESWSIPFSVMLVVPLGVLGAILAATMRGLENDVYFQVGLLTTIGLSAKNAILIVEFAKELYDKGMGVSEAVVEAARLRLRPILMTSLAFILGVLPLAISSGAGASSRNAIGTGVMGGMISATVLAIFFVPLFFVLVTRYFTKHSTREERAALAKETHHD</sequence>
<dbReference type="RefSeq" id="WP_042870633.1">
    <property type="nucleotide sequence ID" value="NZ_CAURMI010000016.1"/>
</dbReference>
<keyword evidence="11" id="KW-1185">Reference proteome</keyword>
<feature type="transmembrane region" description="Helical" evidence="9">
    <location>
        <begin position="340"/>
        <end position="359"/>
    </location>
</feature>
<dbReference type="Gene3D" id="3.30.2090.10">
    <property type="entry name" value="Multidrug efflux transporter AcrB TolC docking domain, DN and DC subdomains"/>
    <property type="match status" value="2"/>
</dbReference>
<feature type="transmembrane region" description="Helical" evidence="9">
    <location>
        <begin position="897"/>
        <end position="917"/>
    </location>
</feature>
<dbReference type="NCBIfam" id="NF000282">
    <property type="entry name" value="RND_permease_1"/>
    <property type="match status" value="1"/>
</dbReference>
<dbReference type="PANTHER" id="PTHR32063:SF13">
    <property type="entry name" value="MULTIDRUG EFFLUX PUMP SUBUNIT ACRB-RELATED"/>
    <property type="match status" value="1"/>
</dbReference>
<evidence type="ECO:0000256" key="4">
    <source>
        <dbReference type="ARBA" id="ARBA00022475"/>
    </source>
</evidence>
<organism evidence="10 11">
    <name type="scientific">Aeromonas piscicola</name>
    <dbReference type="NCBI Taxonomy" id="600645"/>
    <lineage>
        <taxon>Bacteria</taxon>
        <taxon>Pseudomonadati</taxon>
        <taxon>Pseudomonadota</taxon>
        <taxon>Gammaproteobacteria</taxon>
        <taxon>Aeromonadales</taxon>
        <taxon>Aeromonadaceae</taxon>
        <taxon>Aeromonas</taxon>
    </lineage>
</organism>
<comment type="caution">
    <text evidence="9">Lacks conserved residue(s) required for the propagation of feature annotation.</text>
</comment>
<feature type="transmembrane region" description="Helical" evidence="9">
    <location>
        <begin position="873"/>
        <end position="890"/>
    </location>
</feature>
<dbReference type="EMBL" id="JAOPLU010000003">
    <property type="protein sequence ID" value="MDM5131976.1"/>
    <property type="molecule type" value="Genomic_DNA"/>
</dbReference>
<keyword evidence="6 9" id="KW-0812">Transmembrane</keyword>
<evidence type="ECO:0000256" key="7">
    <source>
        <dbReference type="ARBA" id="ARBA00022989"/>
    </source>
</evidence>
<feature type="transmembrane region" description="Helical" evidence="9">
    <location>
        <begin position="967"/>
        <end position="988"/>
    </location>
</feature>
<dbReference type="Proteomes" id="UP001168109">
    <property type="component" value="Unassembled WGS sequence"/>
</dbReference>
<evidence type="ECO:0000256" key="2">
    <source>
        <dbReference type="ARBA" id="ARBA00010942"/>
    </source>
</evidence>
<dbReference type="PRINTS" id="PR00702">
    <property type="entry name" value="ACRIFLAVINRP"/>
</dbReference>
<feature type="transmembrane region" description="Helical" evidence="9">
    <location>
        <begin position="393"/>
        <end position="413"/>
    </location>
</feature>
<feature type="transmembrane region" description="Helical" evidence="9">
    <location>
        <begin position="470"/>
        <end position="497"/>
    </location>
</feature>
<dbReference type="InterPro" id="IPR004764">
    <property type="entry name" value="MdtF-like"/>
</dbReference>
<dbReference type="NCBIfam" id="TIGR00915">
    <property type="entry name" value="2A0602"/>
    <property type="match status" value="1"/>
</dbReference>